<dbReference type="AlphaFoldDB" id="A0A090Y8D1"/>
<keyword evidence="12" id="KW-1185">Reference proteome</keyword>
<dbReference type="Proteomes" id="UP000264294">
    <property type="component" value="Unassembled WGS sequence"/>
</dbReference>
<dbReference type="EC" id="4.6.1.13" evidence="2"/>
<evidence type="ECO:0000313" key="9">
    <source>
        <dbReference type="EMBL" id="KFM95033.1"/>
    </source>
</evidence>
<evidence type="ECO:0000256" key="2">
    <source>
        <dbReference type="ARBA" id="ARBA00012581"/>
    </source>
</evidence>
<proteinExistence type="predicted"/>
<dbReference type="SMART" id="SM00148">
    <property type="entry name" value="PLCXc"/>
    <property type="match status" value="1"/>
</dbReference>
<organism evidence="9 11">
    <name type="scientific">Bacillus clarus</name>
    <dbReference type="NCBI Taxonomy" id="2338372"/>
    <lineage>
        <taxon>Bacteria</taxon>
        <taxon>Bacillati</taxon>
        <taxon>Bacillota</taxon>
        <taxon>Bacilli</taxon>
        <taxon>Bacillales</taxon>
        <taxon>Bacillaceae</taxon>
        <taxon>Bacillus</taxon>
        <taxon>Bacillus cereus group</taxon>
    </lineage>
</organism>
<feature type="domain" description="Phosphatidylinositol-specific phospholipase C X" evidence="8">
    <location>
        <begin position="50"/>
        <end position="194"/>
    </location>
</feature>
<evidence type="ECO:0000256" key="6">
    <source>
        <dbReference type="ARBA" id="ARBA00030782"/>
    </source>
</evidence>
<reference evidence="10 12" key="2">
    <citation type="submission" date="2018-08" db="EMBL/GenBank/DDBJ databases">
        <title>Bacillus clarus sp. nov. strain PS00077A.</title>
        <authorList>
            <person name="Mendez Acevedo M."/>
            <person name="Carroll L."/>
            <person name="Mukherjee M."/>
            <person name="Wiedmann M."/>
            <person name="Kovac J."/>
        </authorList>
    </citation>
    <scope>NUCLEOTIDE SEQUENCE [LARGE SCALE GENOMIC DNA]</scope>
    <source>
        <strain evidence="10 12">PS00077A</strain>
    </source>
</reference>
<reference evidence="9 11" key="1">
    <citation type="submission" date="2014-04" db="EMBL/GenBank/DDBJ databases">
        <authorList>
            <person name="Bishop-Lilly K.A."/>
            <person name="Broomall S.M."/>
            <person name="Chain P.S."/>
            <person name="Chertkov O."/>
            <person name="Coyne S.R."/>
            <person name="Daligault H.E."/>
            <person name="Davenport K.W."/>
            <person name="Erkkila T."/>
            <person name="Frey K.G."/>
            <person name="Gibbons H.S."/>
            <person name="Gu W."/>
            <person name="Jaissle J."/>
            <person name="Johnson S.L."/>
            <person name="Koroleva G.I."/>
            <person name="Ladner J.T."/>
            <person name="Lo C.-C."/>
            <person name="Minogue T.D."/>
            <person name="Munk C."/>
            <person name="Palacios G.F."/>
            <person name="Redden C.L."/>
            <person name="Rosenzweig C.N."/>
            <person name="Scholz M.B."/>
            <person name="Teshima H."/>
            <person name="Xu Y."/>
        </authorList>
    </citation>
    <scope>NUCLEOTIDE SEQUENCE [LARGE SCALE GENOMIC DNA]</scope>
    <source>
        <strain evidence="9 11">BHP</strain>
    </source>
</reference>
<keyword evidence="4" id="KW-0442">Lipid degradation</keyword>
<sequence>MKNNKKLLKFLLCASTFCTTIFCSIGTMSAYAISETQLENWPKWMQAIPDNTPLGRISIPGTHDSGTFKLQDPIKQVWAMTQEEDFSYQMDHGIRFFDIRGRLTDDNTIVLHHGPIYLYVTLHQFINEASKFLRDNPSETIIMSLKKEYDDMSGAKGSFVETFEEDYFQNPIFLKTDGNITLGDARGKIVLLRRYSGSTVTGGYNNFSWPDNTEFESNIDENLNVSVQDKYKASYYPKLDAVKSMLGKADDNAQNLNHIYINFTSLSSGGTAWNSPYYYASYMNAEVANYIQQKNPKRVGWVIQDYVGDRWSPKLHEAVIRTNKFL</sequence>
<evidence type="ECO:0000313" key="11">
    <source>
        <dbReference type="Proteomes" id="UP000029389"/>
    </source>
</evidence>
<dbReference type="GO" id="GO:0008081">
    <property type="term" value="F:phosphoric diester hydrolase activity"/>
    <property type="evidence" value="ECO:0007669"/>
    <property type="project" value="InterPro"/>
</dbReference>
<name>A0A090Y8D1_9BACI</name>
<dbReference type="InterPro" id="IPR017946">
    <property type="entry name" value="PLC-like_Pdiesterase_TIM-brl"/>
</dbReference>
<dbReference type="PANTHER" id="PTHR13593:SF113">
    <property type="entry name" value="SI:DKEY-266F7.9"/>
    <property type="match status" value="1"/>
</dbReference>
<evidence type="ECO:0000256" key="1">
    <source>
        <dbReference type="ARBA" id="ARBA00001316"/>
    </source>
</evidence>
<evidence type="ECO:0000256" key="3">
    <source>
        <dbReference type="ARBA" id="ARBA00019758"/>
    </source>
</evidence>
<dbReference type="PANTHER" id="PTHR13593">
    <property type="match status" value="1"/>
</dbReference>
<dbReference type="PROSITE" id="PS50007">
    <property type="entry name" value="PIPLC_X_DOMAIN"/>
    <property type="match status" value="1"/>
</dbReference>
<comment type="caution">
    <text evidence="9">The sequence shown here is derived from an EMBL/GenBank/DDBJ whole genome shotgun (WGS) entry which is preliminary data.</text>
</comment>
<keyword evidence="7" id="KW-0732">Signal</keyword>
<evidence type="ECO:0000259" key="8">
    <source>
        <dbReference type="SMART" id="SM00148"/>
    </source>
</evidence>
<dbReference type="PATRIC" id="fig|1405.8.peg.5912"/>
<dbReference type="Proteomes" id="UP000029389">
    <property type="component" value="Unassembled WGS sequence"/>
</dbReference>
<dbReference type="RefSeq" id="WP_042984946.1">
    <property type="nucleotide sequence ID" value="NZ_JMQC01000011.1"/>
</dbReference>
<evidence type="ECO:0000313" key="10">
    <source>
        <dbReference type="EMBL" id="RFT62331.1"/>
    </source>
</evidence>
<evidence type="ECO:0000313" key="12">
    <source>
        <dbReference type="Proteomes" id="UP000264294"/>
    </source>
</evidence>
<evidence type="ECO:0000256" key="7">
    <source>
        <dbReference type="SAM" id="SignalP"/>
    </source>
</evidence>
<dbReference type="EMBL" id="QVOD01000074">
    <property type="protein sequence ID" value="RFT62331.1"/>
    <property type="molecule type" value="Genomic_DNA"/>
</dbReference>
<dbReference type="EMBL" id="JMQC01000011">
    <property type="protein sequence ID" value="KFM95033.1"/>
    <property type="molecule type" value="Genomic_DNA"/>
</dbReference>
<keyword evidence="9" id="KW-0456">Lyase</keyword>
<dbReference type="Gene3D" id="3.20.20.190">
    <property type="entry name" value="Phosphatidylinositol (PI) phosphodiesterase"/>
    <property type="match status" value="1"/>
</dbReference>
<keyword evidence="4" id="KW-0443">Lipid metabolism</keyword>
<dbReference type="InterPro" id="IPR000909">
    <property type="entry name" value="PLipase_C_PInositol-sp_X_dom"/>
</dbReference>
<protein>
    <recommendedName>
        <fullName evidence="3">1-phosphatidylinositol phosphodiesterase</fullName>
        <ecNumber evidence="2">4.6.1.13</ecNumber>
    </recommendedName>
    <alternativeName>
        <fullName evidence="5">Phosphatidylinositol diacylglycerol-lyase</fullName>
    </alternativeName>
    <alternativeName>
        <fullName evidence="6">Phosphatidylinositol-specific phospholipase C</fullName>
    </alternativeName>
</protein>
<dbReference type="InterPro" id="IPR051057">
    <property type="entry name" value="PI-PLC_domain"/>
</dbReference>
<dbReference type="GO" id="GO:0016042">
    <property type="term" value="P:lipid catabolic process"/>
    <property type="evidence" value="ECO:0007669"/>
    <property type="project" value="UniProtKB-KW"/>
</dbReference>
<feature type="chain" id="PRO_5001866986" description="1-phosphatidylinositol phosphodiesterase" evidence="7">
    <location>
        <begin position="33"/>
        <end position="326"/>
    </location>
</feature>
<accession>A0A090Y8D1</accession>
<feature type="signal peptide" evidence="7">
    <location>
        <begin position="1"/>
        <end position="32"/>
    </location>
</feature>
<gene>
    <name evidence="10" type="ORF">D0U04_28605</name>
    <name evidence="9" type="ORF">DJ93_5720</name>
</gene>
<evidence type="ECO:0000256" key="5">
    <source>
        <dbReference type="ARBA" id="ARBA00030474"/>
    </source>
</evidence>
<dbReference type="GO" id="GO:0004436">
    <property type="term" value="F:phosphatidylinositol diacylglycerol-lyase activity"/>
    <property type="evidence" value="ECO:0007669"/>
    <property type="project" value="UniProtKB-EC"/>
</dbReference>
<evidence type="ECO:0000256" key="4">
    <source>
        <dbReference type="ARBA" id="ARBA00022963"/>
    </source>
</evidence>
<dbReference type="SUPFAM" id="SSF51695">
    <property type="entry name" value="PLC-like phosphodiesterases"/>
    <property type="match status" value="1"/>
</dbReference>
<dbReference type="Pfam" id="PF00388">
    <property type="entry name" value="PI-PLC-X"/>
    <property type="match status" value="1"/>
</dbReference>
<comment type="catalytic activity">
    <reaction evidence="1">
        <text>a 1,2-diacyl-sn-glycero-3-phospho-(1D-myo-inositol) = 1D-myo-inositol 1,2-cyclic phosphate + a 1,2-diacyl-sn-glycerol</text>
        <dbReference type="Rhea" id="RHEA:17093"/>
        <dbReference type="ChEBI" id="CHEBI:17815"/>
        <dbReference type="ChEBI" id="CHEBI:57880"/>
        <dbReference type="ChEBI" id="CHEBI:58484"/>
        <dbReference type="EC" id="4.6.1.13"/>
    </reaction>
</comment>